<keyword evidence="2" id="KW-1185">Reference proteome</keyword>
<organism evidence="1 2">
    <name type="scientific">Mariniflexile ostreae</name>
    <dbReference type="NCBI Taxonomy" id="1520892"/>
    <lineage>
        <taxon>Bacteria</taxon>
        <taxon>Pseudomonadati</taxon>
        <taxon>Bacteroidota</taxon>
        <taxon>Flavobacteriia</taxon>
        <taxon>Flavobacteriales</taxon>
        <taxon>Flavobacteriaceae</taxon>
        <taxon>Mariniflexile</taxon>
    </lineage>
</organism>
<name>A0ABV5F7S4_9FLAO</name>
<gene>
    <name evidence="1" type="ORF">ACFFU9_02025</name>
</gene>
<proteinExistence type="predicted"/>
<comment type="caution">
    <text evidence="1">The sequence shown here is derived from an EMBL/GenBank/DDBJ whole genome shotgun (WGS) entry which is preliminary data.</text>
</comment>
<evidence type="ECO:0000313" key="1">
    <source>
        <dbReference type="EMBL" id="MFB9055509.1"/>
    </source>
</evidence>
<protein>
    <recommendedName>
        <fullName evidence="3">Outer membrane lipoprotein-sorting protein</fullName>
    </recommendedName>
</protein>
<dbReference type="EMBL" id="JBHMFC010000007">
    <property type="protein sequence ID" value="MFB9055509.1"/>
    <property type="molecule type" value="Genomic_DNA"/>
</dbReference>
<evidence type="ECO:0008006" key="3">
    <source>
        <dbReference type="Google" id="ProtNLM"/>
    </source>
</evidence>
<accession>A0ABV5F7S4</accession>
<sequence length="239" mass="27879">MSRYSKPINAVALLIIILIPIVMNAQSSTEKANAIAEKVMDAMGGKEHYNNTRFIKWDFAKRTLYWDKWTGDVRVESPENKLVILVNINTLTGRVYENNVLVLDKEKQKKLLTQGKNWWINDSYWLVMPWKLQDPGVTLSYLKTTVLPNANKADVLQMTFESVGVTPHNKYLIYIDQEDHLVKQWAYFKNFNDVEPAFVRPWDHYQQMGSILLSFNRSDFGPTQVEVKQKMDEKIFTNL</sequence>
<dbReference type="RefSeq" id="WP_379859697.1">
    <property type="nucleotide sequence ID" value="NZ_JBHMFC010000007.1"/>
</dbReference>
<evidence type="ECO:0000313" key="2">
    <source>
        <dbReference type="Proteomes" id="UP001589585"/>
    </source>
</evidence>
<reference evidence="1 2" key="1">
    <citation type="submission" date="2024-09" db="EMBL/GenBank/DDBJ databases">
        <authorList>
            <person name="Sun Q."/>
            <person name="Mori K."/>
        </authorList>
    </citation>
    <scope>NUCLEOTIDE SEQUENCE [LARGE SCALE GENOMIC DNA]</scope>
    <source>
        <strain evidence="1 2">CECT 8622</strain>
    </source>
</reference>
<dbReference type="Proteomes" id="UP001589585">
    <property type="component" value="Unassembled WGS sequence"/>
</dbReference>